<sequence length="304" mass="32655">MRAVLTAAMLLSSSAQAADIMVPPGAQPYADVVVKDVPMRARLALGFDAALILNLEPAQRAKLKIFPLLGKQKIRNALLPAGEATVRFNLVKVAPRGHEQRRMPTVWVDKPIATDADGILSALALSGDRLVFRLGADAPGARSYRLPRDGKGSASMEARVGDQDVRVTLELNSPETILNARAGEALIAAGMVRRVNAVGLWRPFPGVALPFQRLVARDGATLMGLPIINAAVRITEAEARRIDAEARAGTSTEADDEDAITVTASRKGKRGRSPWVLVGRDTLDRCSTIALDRPGESWELACRF</sequence>
<name>A0A841LD44_9SPHN</name>
<keyword evidence="1" id="KW-0732">Signal</keyword>
<dbReference type="AlphaFoldDB" id="A0A841LD44"/>
<keyword evidence="3" id="KW-1185">Reference proteome</keyword>
<gene>
    <name evidence="2" type="ORF">FHS79_001060</name>
</gene>
<accession>A0A841LD44</accession>
<proteinExistence type="predicted"/>
<protein>
    <submittedName>
        <fullName evidence="2">Uncharacterized protein</fullName>
    </submittedName>
</protein>
<evidence type="ECO:0000313" key="2">
    <source>
        <dbReference type="EMBL" id="MBB6226898.1"/>
    </source>
</evidence>
<dbReference type="Proteomes" id="UP000538147">
    <property type="component" value="Unassembled WGS sequence"/>
</dbReference>
<organism evidence="2 3">
    <name type="scientific">Polymorphobacter multimanifer</name>
    <dbReference type="NCBI Taxonomy" id="1070431"/>
    <lineage>
        <taxon>Bacteria</taxon>
        <taxon>Pseudomonadati</taxon>
        <taxon>Pseudomonadota</taxon>
        <taxon>Alphaproteobacteria</taxon>
        <taxon>Sphingomonadales</taxon>
        <taxon>Sphingosinicellaceae</taxon>
        <taxon>Polymorphobacter</taxon>
    </lineage>
</organism>
<evidence type="ECO:0000256" key="1">
    <source>
        <dbReference type="SAM" id="SignalP"/>
    </source>
</evidence>
<reference evidence="2 3" key="1">
    <citation type="submission" date="2020-08" db="EMBL/GenBank/DDBJ databases">
        <title>Genomic Encyclopedia of Type Strains, Phase IV (KMG-IV): sequencing the most valuable type-strain genomes for metagenomic binning, comparative biology and taxonomic classification.</title>
        <authorList>
            <person name="Goeker M."/>
        </authorList>
    </citation>
    <scope>NUCLEOTIDE SEQUENCE [LARGE SCALE GENOMIC DNA]</scope>
    <source>
        <strain evidence="2 3">DSM 102189</strain>
    </source>
</reference>
<evidence type="ECO:0000313" key="3">
    <source>
        <dbReference type="Proteomes" id="UP000538147"/>
    </source>
</evidence>
<dbReference type="EMBL" id="JACIIV010000006">
    <property type="protein sequence ID" value="MBB6226898.1"/>
    <property type="molecule type" value="Genomic_DNA"/>
</dbReference>
<dbReference type="RefSeq" id="WP_184196449.1">
    <property type="nucleotide sequence ID" value="NZ_BMOX01000118.1"/>
</dbReference>
<feature type="signal peptide" evidence="1">
    <location>
        <begin position="1"/>
        <end position="17"/>
    </location>
</feature>
<comment type="caution">
    <text evidence="2">The sequence shown here is derived from an EMBL/GenBank/DDBJ whole genome shotgun (WGS) entry which is preliminary data.</text>
</comment>
<feature type="chain" id="PRO_5032327337" evidence="1">
    <location>
        <begin position="18"/>
        <end position="304"/>
    </location>
</feature>